<organism evidence="2 3">
    <name type="scientific">Algibacter lectus</name>
    <dbReference type="NCBI Taxonomy" id="221126"/>
    <lineage>
        <taxon>Bacteria</taxon>
        <taxon>Pseudomonadati</taxon>
        <taxon>Bacteroidota</taxon>
        <taxon>Flavobacteriia</taxon>
        <taxon>Flavobacteriales</taxon>
        <taxon>Flavobacteriaceae</taxon>
        <taxon>Algibacter</taxon>
    </lineage>
</organism>
<dbReference type="SMART" id="SM00471">
    <property type="entry name" value="HDc"/>
    <property type="match status" value="1"/>
</dbReference>
<feature type="domain" description="HD/PDEase" evidence="1">
    <location>
        <begin position="20"/>
        <end position="134"/>
    </location>
</feature>
<evidence type="ECO:0000313" key="2">
    <source>
        <dbReference type="EMBL" id="TDY60752.1"/>
    </source>
</evidence>
<dbReference type="RefSeq" id="WP_159140096.1">
    <property type="nucleotide sequence ID" value="NZ_SORL01000011.1"/>
</dbReference>
<reference evidence="2 3" key="1">
    <citation type="submission" date="2019-03" db="EMBL/GenBank/DDBJ databases">
        <title>Genomic Encyclopedia of Type Strains, Phase III (KMG-III): the genomes of soil and plant-associated and newly described type strains.</title>
        <authorList>
            <person name="Whitman W."/>
        </authorList>
    </citation>
    <scope>NUCLEOTIDE SEQUENCE [LARGE SCALE GENOMIC DNA]</scope>
    <source>
        <strain evidence="2 3">CECT 8301</strain>
    </source>
</reference>
<keyword evidence="3" id="KW-1185">Reference proteome</keyword>
<sequence>MSKVKKHCLFLLKQSRCKILPFHCVEHTLEVYKNVQTIGEYQKCNIEELEVLKIAALFHDTGVSETYKGHEDISANNAQKFLIDFNYSKTKIERVMDIIRATKMPQSPKTKLERIICDADLFHLSSNNYLVKSELLRKEWKEYMGLIFSNEEWYQLNFKFLSEHHYHTDYGKKVLKEKKMKNIMLMEKLKLEATV</sequence>
<dbReference type="Gene3D" id="1.10.3210.10">
    <property type="entry name" value="Hypothetical protein af1432"/>
    <property type="match status" value="1"/>
</dbReference>
<dbReference type="EMBL" id="SORL01000011">
    <property type="protein sequence ID" value="TDY60752.1"/>
    <property type="molecule type" value="Genomic_DNA"/>
</dbReference>
<dbReference type="Pfam" id="PF01966">
    <property type="entry name" value="HD"/>
    <property type="match status" value="1"/>
</dbReference>
<dbReference type="InterPro" id="IPR003607">
    <property type="entry name" value="HD/PDEase_dom"/>
</dbReference>
<dbReference type="AlphaFoldDB" id="A0A4R8M987"/>
<gene>
    <name evidence="2" type="ORF">DFQ06_3336</name>
</gene>
<dbReference type="SUPFAM" id="SSF109604">
    <property type="entry name" value="HD-domain/PDEase-like"/>
    <property type="match status" value="1"/>
</dbReference>
<protein>
    <submittedName>
        <fullName evidence="2">HD domain-containing protein</fullName>
    </submittedName>
</protein>
<accession>A0A4R8M987</accession>
<proteinExistence type="predicted"/>
<dbReference type="Proteomes" id="UP000294824">
    <property type="component" value="Unassembled WGS sequence"/>
</dbReference>
<evidence type="ECO:0000313" key="3">
    <source>
        <dbReference type="Proteomes" id="UP000294824"/>
    </source>
</evidence>
<name>A0A4R8M987_9FLAO</name>
<evidence type="ECO:0000259" key="1">
    <source>
        <dbReference type="SMART" id="SM00471"/>
    </source>
</evidence>
<comment type="caution">
    <text evidence="2">The sequence shown here is derived from an EMBL/GenBank/DDBJ whole genome shotgun (WGS) entry which is preliminary data.</text>
</comment>
<dbReference type="InterPro" id="IPR006674">
    <property type="entry name" value="HD_domain"/>
</dbReference>
<dbReference type="CDD" id="cd00077">
    <property type="entry name" value="HDc"/>
    <property type="match status" value="1"/>
</dbReference>